<dbReference type="AlphaFoldDB" id="A0AA35U0W1"/>
<feature type="coiled-coil region" evidence="1">
    <location>
        <begin position="122"/>
        <end position="149"/>
    </location>
</feature>
<name>A0AA35U0W1_GEOBA</name>
<protein>
    <submittedName>
        <fullName evidence="2">Uncharacterized protein</fullName>
    </submittedName>
</protein>
<reference evidence="2" key="1">
    <citation type="submission" date="2023-03" db="EMBL/GenBank/DDBJ databases">
        <authorList>
            <person name="Steffen K."/>
            <person name="Cardenas P."/>
        </authorList>
    </citation>
    <scope>NUCLEOTIDE SEQUENCE</scope>
</reference>
<keyword evidence="3" id="KW-1185">Reference proteome</keyword>
<organism evidence="2 3">
    <name type="scientific">Geodia barretti</name>
    <name type="common">Barrett's horny sponge</name>
    <dbReference type="NCBI Taxonomy" id="519541"/>
    <lineage>
        <taxon>Eukaryota</taxon>
        <taxon>Metazoa</taxon>
        <taxon>Porifera</taxon>
        <taxon>Demospongiae</taxon>
        <taxon>Heteroscleromorpha</taxon>
        <taxon>Tetractinellida</taxon>
        <taxon>Astrophorina</taxon>
        <taxon>Geodiidae</taxon>
        <taxon>Geodia</taxon>
    </lineage>
</organism>
<dbReference type="EMBL" id="CASHTH010004427">
    <property type="protein sequence ID" value="CAI8057181.1"/>
    <property type="molecule type" value="Genomic_DNA"/>
</dbReference>
<gene>
    <name evidence="2" type="ORF">GBAR_LOCUS31145</name>
</gene>
<keyword evidence="1" id="KW-0175">Coiled coil</keyword>
<dbReference type="Proteomes" id="UP001174909">
    <property type="component" value="Unassembled WGS sequence"/>
</dbReference>
<evidence type="ECO:0000313" key="3">
    <source>
        <dbReference type="Proteomes" id="UP001174909"/>
    </source>
</evidence>
<proteinExistence type="predicted"/>
<comment type="caution">
    <text evidence="2">The sequence shown here is derived from an EMBL/GenBank/DDBJ whole genome shotgun (WGS) entry which is preliminary data.</text>
</comment>
<evidence type="ECO:0000313" key="2">
    <source>
        <dbReference type="EMBL" id="CAI8057181.1"/>
    </source>
</evidence>
<sequence length="156" mass="17423">MQATESSTPAANARYASTVITEAAYIIDKAAKAGDEWSVYDALRQATDEYGARETERKETGRTYGMVALLNDLGKYIKDHPTSLEVHFPDDWTPVGRWSHGTDPETVTTTLREAAPAIAEDVRKWTARVEAARRKVQALNLSEEEVLEEVRKVRGK</sequence>
<accession>A0AA35U0W1</accession>
<evidence type="ECO:0000256" key="1">
    <source>
        <dbReference type="SAM" id="Coils"/>
    </source>
</evidence>